<evidence type="ECO:0000256" key="3">
    <source>
        <dbReference type="ARBA" id="ARBA00022490"/>
    </source>
</evidence>
<accession>A0A7M5XG81</accession>
<dbReference type="InterPro" id="IPR011990">
    <property type="entry name" value="TPR-like_helical_dom_sf"/>
</dbReference>
<dbReference type="EnsemblMetazoa" id="CLYHEMT022895.1">
    <property type="protein sequence ID" value="CLYHEMP022895.1"/>
    <property type="gene ID" value="CLYHEMG022895"/>
</dbReference>
<evidence type="ECO:0000256" key="2">
    <source>
        <dbReference type="ARBA" id="ARBA00011375"/>
    </source>
</evidence>
<keyword evidence="9" id="KW-1133">Transmembrane helix</keyword>
<comment type="subunit">
    <text evidence="2">Interacts with microtubules.</text>
</comment>
<evidence type="ECO:0000256" key="9">
    <source>
        <dbReference type="SAM" id="Phobius"/>
    </source>
</evidence>
<evidence type="ECO:0000256" key="8">
    <source>
        <dbReference type="ARBA" id="ARBA00041958"/>
    </source>
</evidence>
<dbReference type="GeneID" id="136822582"/>
<keyword evidence="4" id="KW-0677">Repeat</keyword>
<keyword evidence="5" id="KW-0802">TPR repeat</keyword>
<proteinExistence type="predicted"/>
<sequence>MSYLLSFSPIDFSKNFAFGLGIGVGLGVVFRRFSQEKQRKREHLISCLKQLAAEVRQLRETFVQYATTRPSLDAIEDVSSDDEFYDTDRGNESNDDFEGFLRQIDQLQSGSSADHQDAYNLLINKTNQIHDNAELLWRFAKSQYQISCLKEKAGDSEAQKLMLLKGIDTAKEAIEIDETNYRAHQWYAILIGTNTKNLDNKEKILSGYEYKQHIERAIELNDNDATSYFLYGRYLFEVSMLPWYMRKVASALFAEPPTAKIEDALAMFKKAEEIRPGFYVENPLFIGKCYYQMSKYKEAKEWLSKAVNAECKTDEDKKTKQEALNLMKKC</sequence>
<evidence type="ECO:0000256" key="6">
    <source>
        <dbReference type="ARBA" id="ARBA00023212"/>
    </source>
</evidence>
<dbReference type="OrthoDB" id="512473at2759"/>
<dbReference type="Gene3D" id="1.25.40.10">
    <property type="entry name" value="Tetratricopeptide repeat domain"/>
    <property type="match status" value="1"/>
</dbReference>
<name>A0A7M5XG81_9CNID</name>
<keyword evidence="9" id="KW-0812">Transmembrane</keyword>
<evidence type="ECO:0000256" key="5">
    <source>
        <dbReference type="ARBA" id="ARBA00022803"/>
    </source>
</evidence>
<evidence type="ECO:0000313" key="10">
    <source>
        <dbReference type="EnsemblMetazoa" id="CLYHEMP022895.1"/>
    </source>
</evidence>
<dbReference type="InterPro" id="IPR049039">
    <property type="entry name" value="RMD1-3_a_helical_rpt"/>
</dbReference>
<dbReference type="AlphaFoldDB" id="A0A7M5XG81"/>
<dbReference type="SUPFAM" id="SSF48452">
    <property type="entry name" value="TPR-like"/>
    <property type="match status" value="1"/>
</dbReference>
<dbReference type="GO" id="GO:0008017">
    <property type="term" value="F:microtubule binding"/>
    <property type="evidence" value="ECO:0007669"/>
    <property type="project" value="TreeGrafter"/>
</dbReference>
<evidence type="ECO:0000256" key="7">
    <source>
        <dbReference type="ARBA" id="ARBA00039966"/>
    </source>
</evidence>
<protein>
    <recommendedName>
        <fullName evidence="7">Regulator of microtubule dynamics protein 1</fullName>
    </recommendedName>
    <alternativeName>
        <fullName evidence="8">Protein FAM82B</fullName>
    </alternativeName>
</protein>
<comment type="subcellular location">
    <subcellularLocation>
        <location evidence="1">Cytoplasm</location>
        <location evidence="1">Cytoskeleton</location>
    </subcellularLocation>
</comment>
<dbReference type="GO" id="GO:0005739">
    <property type="term" value="C:mitochondrion"/>
    <property type="evidence" value="ECO:0007669"/>
    <property type="project" value="TreeGrafter"/>
</dbReference>
<keyword evidence="6" id="KW-0206">Cytoskeleton</keyword>
<feature type="transmembrane region" description="Helical" evidence="9">
    <location>
        <begin position="12"/>
        <end position="30"/>
    </location>
</feature>
<evidence type="ECO:0000256" key="4">
    <source>
        <dbReference type="ARBA" id="ARBA00022737"/>
    </source>
</evidence>
<dbReference type="GO" id="GO:0005876">
    <property type="term" value="C:spindle microtubule"/>
    <property type="evidence" value="ECO:0007669"/>
    <property type="project" value="TreeGrafter"/>
</dbReference>
<dbReference type="PANTHER" id="PTHR16056">
    <property type="entry name" value="REGULATOR OF MICROTUBULE DYNAMICS PROTEIN"/>
    <property type="match status" value="1"/>
</dbReference>
<reference evidence="10" key="1">
    <citation type="submission" date="2021-01" db="UniProtKB">
        <authorList>
            <consortium name="EnsemblMetazoa"/>
        </authorList>
    </citation>
    <scope>IDENTIFICATION</scope>
</reference>
<dbReference type="Pfam" id="PF21033">
    <property type="entry name" value="RMD1-3"/>
    <property type="match status" value="1"/>
</dbReference>
<keyword evidence="9" id="KW-0472">Membrane</keyword>
<dbReference type="GO" id="GO:0097431">
    <property type="term" value="C:mitotic spindle pole"/>
    <property type="evidence" value="ECO:0007669"/>
    <property type="project" value="TreeGrafter"/>
</dbReference>
<keyword evidence="3" id="KW-0963">Cytoplasm</keyword>
<dbReference type="Proteomes" id="UP000594262">
    <property type="component" value="Unplaced"/>
</dbReference>
<dbReference type="PANTHER" id="PTHR16056:SF16">
    <property type="entry name" value="REGULATOR OF MICROTUBULE DYNAMICS PROTEIN 1"/>
    <property type="match status" value="1"/>
</dbReference>
<evidence type="ECO:0000313" key="11">
    <source>
        <dbReference type="Proteomes" id="UP000594262"/>
    </source>
</evidence>
<dbReference type="RefSeq" id="XP_066934947.1">
    <property type="nucleotide sequence ID" value="XM_067078846.1"/>
</dbReference>
<keyword evidence="11" id="KW-1185">Reference proteome</keyword>
<evidence type="ECO:0000256" key="1">
    <source>
        <dbReference type="ARBA" id="ARBA00004245"/>
    </source>
</evidence>
<organism evidence="10 11">
    <name type="scientific">Clytia hemisphaerica</name>
    <dbReference type="NCBI Taxonomy" id="252671"/>
    <lineage>
        <taxon>Eukaryota</taxon>
        <taxon>Metazoa</taxon>
        <taxon>Cnidaria</taxon>
        <taxon>Hydrozoa</taxon>
        <taxon>Hydroidolina</taxon>
        <taxon>Leptothecata</taxon>
        <taxon>Obeliida</taxon>
        <taxon>Clytiidae</taxon>
        <taxon>Clytia</taxon>
    </lineage>
</organism>